<gene>
    <name evidence="1" type="ORF">RM550_01270</name>
</gene>
<evidence type="ECO:0000313" key="2">
    <source>
        <dbReference type="Proteomes" id="UP001180551"/>
    </source>
</evidence>
<proteinExistence type="predicted"/>
<sequence length="252" mass="27221">MDDFEKEHDTYFSHLVHFDPQLLESLHAPGALPDTIRVASAGVPAVRERMSTVTEVANLPEQREADRSRYLQALLDIYGLLPVQARHSASAPGTTVIAPEREGRILAESLAVLPRQRGWTPHAKRMPVAGGLLVGVDEWLPSQADRLVIVDGVVASGVTLMTMLQLTLRPGADVEIFTCHSTRQGALALARYAERLDVSLTLHVGHVSGALNGKFYAVAPDAPDRVLLGDVGDTISPVTPAFPPRGPRRDPA</sequence>
<name>A0ABU2T057_9ACTN</name>
<reference evidence="1" key="1">
    <citation type="submission" date="2024-05" db="EMBL/GenBank/DDBJ databases">
        <title>30 novel species of actinomycetes from the DSMZ collection.</title>
        <authorList>
            <person name="Nouioui I."/>
        </authorList>
    </citation>
    <scope>NUCLEOTIDE SEQUENCE</scope>
    <source>
        <strain evidence="1">DSM 41527</strain>
    </source>
</reference>
<keyword evidence="2" id="KW-1185">Reference proteome</keyword>
<protein>
    <recommendedName>
        <fullName evidence="3">Phosphoribosyltransferase</fullName>
    </recommendedName>
</protein>
<dbReference type="SUPFAM" id="SSF53271">
    <property type="entry name" value="PRTase-like"/>
    <property type="match status" value="1"/>
</dbReference>
<evidence type="ECO:0000313" key="1">
    <source>
        <dbReference type="EMBL" id="MDT0454368.1"/>
    </source>
</evidence>
<organism evidence="1 2">
    <name type="scientific">Streptomyces mooreae</name>
    <dbReference type="NCBI Taxonomy" id="3075523"/>
    <lineage>
        <taxon>Bacteria</taxon>
        <taxon>Bacillati</taxon>
        <taxon>Actinomycetota</taxon>
        <taxon>Actinomycetes</taxon>
        <taxon>Kitasatosporales</taxon>
        <taxon>Streptomycetaceae</taxon>
        <taxon>Streptomyces</taxon>
    </lineage>
</organism>
<dbReference type="RefSeq" id="WP_311621797.1">
    <property type="nucleotide sequence ID" value="NZ_JAVRFE010000001.1"/>
</dbReference>
<evidence type="ECO:0008006" key="3">
    <source>
        <dbReference type="Google" id="ProtNLM"/>
    </source>
</evidence>
<dbReference type="EMBL" id="JAVRFE010000001">
    <property type="protein sequence ID" value="MDT0454368.1"/>
    <property type="molecule type" value="Genomic_DNA"/>
</dbReference>
<accession>A0ABU2T057</accession>
<comment type="caution">
    <text evidence="1">The sequence shown here is derived from an EMBL/GenBank/DDBJ whole genome shotgun (WGS) entry which is preliminary data.</text>
</comment>
<dbReference type="InterPro" id="IPR029057">
    <property type="entry name" value="PRTase-like"/>
</dbReference>
<dbReference type="Proteomes" id="UP001180551">
    <property type="component" value="Unassembled WGS sequence"/>
</dbReference>